<dbReference type="AlphaFoldDB" id="A0A022PUC1"/>
<sequence>MTPTQVRKFGQTVQRRRCSYRMRRRRRFIHCKCSRRTPFFRPAILFINMTERIRLADSVPIFRFRHL</sequence>
<reference evidence="1 2" key="1">
    <citation type="journal article" date="2013" name="Proc. Natl. Acad. Sci. U.S.A.">
        <title>Fine-scale variation in meiotic recombination in Mimulus inferred from population shotgun sequencing.</title>
        <authorList>
            <person name="Hellsten U."/>
            <person name="Wright K.M."/>
            <person name="Jenkins J."/>
            <person name="Shu S."/>
            <person name="Yuan Y."/>
            <person name="Wessler S.R."/>
            <person name="Schmutz J."/>
            <person name="Willis J.H."/>
            <person name="Rokhsar D.S."/>
        </authorList>
    </citation>
    <scope>NUCLEOTIDE SEQUENCE [LARGE SCALE GENOMIC DNA]</scope>
    <source>
        <strain evidence="2">cv. DUN x IM62</strain>
    </source>
</reference>
<dbReference type="EMBL" id="KI632295">
    <property type="protein sequence ID" value="EYU19391.1"/>
    <property type="molecule type" value="Genomic_DNA"/>
</dbReference>
<accession>A0A022PUC1</accession>
<gene>
    <name evidence="1" type="ORF">MIMGU_mgv11b014703mg</name>
</gene>
<evidence type="ECO:0000313" key="2">
    <source>
        <dbReference type="Proteomes" id="UP000030748"/>
    </source>
</evidence>
<protein>
    <submittedName>
        <fullName evidence="1">Uncharacterized protein</fullName>
    </submittedName>
</protein>
<organism evidence="1 2">
    <name type="scientific">Erythranthe guttata</name>
    <name type="common">Yellow monkey flower</name>
    <name type="synonym">Mimulus guttatus</name>
    <dbReference type="NCBI Taxonomy" id="4155"/>
    <lineage>
        <taxon>Eukaryota</taxon>
        <taxon>Viridiplantae</taxon>
        <taxon>Streptophyta</taxon>
        <taxon>Embryophyta</taxon>
        <taxon>Tracheophyta</taxon>
        <taxon>Spermatophyta</taxon>
        <taxon>Magnoliopsida</taxon>
        <taxon>eudicotyledons</taxon>
        <taxon>Gunneridae</taxon>
        <taxon>Pentapetalae</taxon>
        <taxon>asterids</taxon>
        <taxon>lamiids</taxon>
        <taxon>Lamiales</taxon>
        <taxon>Phrymaceae</taxon>
        <taxon>Erythranthe</taxon>
    </lineage>
</organism>
<proteinExistence type="predicted"/>
<dbReference type="Proteomes" id="UP000030748">
    <property type="component" value="Unassembled WGS sequence"/>
</dbReference>
<evidence type="ECO:0000313" key="1">
    <source>
        <dbReference type="EMBL" id="EYU19391.1"/>
    </source>
</evidence>
<keyword evidence="2" id="KW-1185">Reference proteome</keyword>
<name>A0A022PUC1_ERYGU</name>